<evidence type="ECO:0008006" key="3">
    <source>
        <dbReference type="Google" id="ProtNLM"/>
    </source>
</evidence>
<dbReference type="PATRIC" id="fig|616990.3.peg.1948"/>
<dbReference type="EMBL" id="JQCA01000048">
    <property type="protein sequence ID" value="KRO03987.1"/>
    <property type="molecule type" value="Genomic_DNA"/>
</dbReference>
<protein>
    <recommendedName>
        <fullName evidence="3">DNA-directed RNA polymerase beta subunit</fullName>
    </recommendedName>
</protein>
<organism evidence="1 2">
    <name type="scientific">Levilactobacillus paucivorans</name>
    <dbReference type="NCBI Taxonomy" id="616990"/>
    <lineage>
        <taxon>Bacteria</taxon>
        <taxon>Bacillati</taxon>
        <taxon>Bacillota</taxon>
        <taxon>Bacilli</taxon>
        <taxon>Lactobacillales</taxon>
        <taxon>Lactobacillaceae</taxon>
        <taxon>Levilactobacillus</taxon>
    </lineage>
</organism>
<sequence>MHLHHVDNDRMANDFFQRDYHDRGMLKWGGFYLSDHTSALAKMHAAEQVEILQPRQTQAEVSQRLASAWRHKQPVHLQLNVWDANQVAVTVDGQVAGVDEDQIVIRVASGRYRSLQLIAIRCVSTGDAV</sequence>
<accession>A0A0R2LZA3</accession>
<proteinExistence type="predicted"/>
<reference evidence="1 2" key="1">
    <citation type="journal article" date="2015" name="Genome Announc.">
        <title>Expanding the biotechnology potential of lactobacilli through comparative genomics of 213 strains and associated genera.</title>
        <authorList>
            <person name="Sun Z."/>
            <person name="Harris H.M."/>
            <person name="McCann A."/>
            <person name="Guo C."/>
            <person name="Argimon S."/>
            <person name="Zhang W."/>
            <person name="Yang X."/>
            <person name="Jeffery I.B."/>
            <person name="Cooney J.C."/>
            <person name="Kagawa T.F."/>
            <person name="Liu W."/>
            <person name="Song Y."/>
            <person name="Salvetti E."/>
            <person name="Wrobel A."/>
            <person name="Rasinkangas P."/>
            <person name="Parkhill J."/>
            <person name="Rea M.C."/>
            <person name="O'Sullivan O."/>
            <person name="Ritari J."/>
            <person name="Douillard F.P."/>
            <person name="Paul Ross R."/>
            <person name="Yang R."/>
            <person name="Briner A.E."/>
            <person name="Felis G.E."/>
            <person name="de Vos W.M."/>
            <person name="Barrangou R."/>
            <person name="Klaenhammer T.R."/>
            <person name="Caufield P.W."/>
            <person name="Cui Y."/>
            <person name="Zhang H."/>
            <person name="O'Toole P.W."/>
        </authorList>
    </citation>
    <scope>NUCLEOTIDE SEQUENCE [LARGE SCALE GENOMIC DNA]</scope>
    <source>
        <strain evidence="1 2">DSM 22467</strain>
    </source>
</reference>
<gene>
    <name evidence="1" type="ORF">IV54_GL001836</name>
</gene>
<dbReference type="STRING" id="616990.IV54_GL001836"/>
<evidence type="ECO:0000313" key="2">
    <source>
        <dbReference type="Proteomes" id="UP000051906"/>
    </source>
</evidence>
<comment type="caution">
    <text evidence="1">The sequence shown here is derived from an EMBL/GenBank/DDBJ whole genome shotgun (WGS) entry which is preliminary data.</text>
</comment>
<dbReference type="Proteomes" id="UP000051906">
    <property type="component" value="Unassembled WGS sequence"/>
</dbReference>
<dbReference type="OrthoDB" id="1644322at2"/>
<name>A0A0R2LZA3_9LACO</name>
<evidence type="ECO:0000313" key="1">
    <source>
        <dbReference type="EMBL" id="KRO03987.1"/>
    </source>
</evidence>
<dbReference type="AlphaFoldDB" id="A0A0R2LZA3"/>
<dbReference type="RefSeq" id="WP_057878296.1">
    <property type="nucleotide sequence ID" value="NZ_JQCA01000048.1"/>
</dbReference>
<keyword evidence="2" id="KW-1185">Reference proteome</keyword>